<reference evidence="3 4" key="1">
    <citation type="journal article" date="2012" name="Appl. Environ. Microbiol.">
        <title>Short-read sequencing for genomic analysis of the brown rot fungus Fibroporia radiculosa.</title>
        <authorList>
            <person name="Tang J.D."/>
            <person name="Perkins A.D."/>
            <person name="Sonstegard T.S."/>
            <person name="Schroeder S.G."/>
            <person name="Burgess S.C."/>
            <person name="Diehl S.V."/>
        </authorList>
    </citation>
    <scope>NUCLEOTIDE SEQUENCE [LARGE SCALE GENOMIC DNA]</scope>
    <source>
        <strain evidence="3 4">TFFH 294</strain>
    </source>
</reference>
<proteinExistence type="predicted"/>
<dbReference type="HOGENOM" id="CLU_1722401_0_0_1"/>
<dbReference type="AlphaFoldDB" id="J7RGK9"/>
<dbReference type="Proteomes" id="UP000006352">
    <property type="component" value="Unassembled WGS sequence"/>
</dbReference>
<name>J7RGK9_9APHY</name>
<evidence type="ECO:0000256" key="2">
    <source>
        <dbReference type="SAM" id="SignalP"/>
    </source>
</evidence>
<evidence type="ECO:0000256" key="1">
    <source>
        <dbReference type="SAM" id="MobiDB-lite"/>
    </source>
</evidence>
<protein>
    <submittedName>
        <fullName evidence="3">Uncharacterized protein</fullName>
    </submittedName>
</protein>
<dbReference type="InParanoid" id="J7RGK9"/>
<accession>J7RGK9</accession>
<sequence length="152" mass="16097">MRASTVLIALAAVAMQVVVPVMSYPSSSYALYRRDGFDALSARDYQLYDLLARADRQYAAQNLYNRQASAGTPRSRRRQIQNHISQQGTEAVATDAALDHAAGSVVKDWWSKHAGSIVDGIKTTIEGTVESAGGVVLANEISSAGAPAATAA</sequence>
<dbReference type="RefSeq" id="XP_012177485.1">
    <property type="nucleotide sequence ID" value="XM_012322095.1"/>
</dbReference>
<keyword evidence="4" id="KW-1185">Reference proteome</keyword>
<dbReference type="GeneID" id="24093113"/>
<dbReference type="EMBL" id="HE796871">
    <property type="protein sequence ID" value="CCL98202.1"/>
    <property type="molecule type" value="Genomic_DNA"/>
</dbReference>
<keyword evidence="2" id="KW-0732">Signal</keyword>
<evidence type="ECO:0000313" key="4">
    <source>
        <dbReference type="Proteomes" id="UP000006352"/>
    </source>
</evidence>
<evidence type="ECO:0000313" key="3">
    <source>
        <dbReference type="EMBL" id="CCL98202.1"/>
    </source>
</evidence>
<organism evidence="3 4">
    <name type="scientific">Fibroporia radiculosa</name>
    <dbReference type="NCBI Taxonomy" id="599839"/>
    <lineage>
        <taxon>Eukaryota</taxon>
        <taxon>Fungi</taxon>
        <taxon>Dikarya</taxon>
        <taxon>Basidiomycota</taxon>
        <taxon>Agaricomycotina</taxon>
        <taxon>Agaricomycetes</taxon>
        <taxon>Polyporales</taxon>
        <taxon>Fibroporiaceae</taxon>
        <taxon>Fibroporia</taxon>
    </lineage>
</organism>
<feature type="signal peptide" evidence="2">
    <location>
        <begin position="1"/>
        <end position="23"/>
    </location>
</feature>
<feature type="chain" id="PRO_5003797094" evidence="2">
    <location>
        <begin position="24"/>
        <end position="152"/>
    </location>
</feature>
<gene>
    <name evidence="3" type="ORF">FIBRA_00196</name>
</gene>
<feature type="region of interest" description="Disordered" evidence="1">
    <location>
        <begin position="66"/>
        <end position="86"/>
    </location>
</feature>